<dbReference type="InterPro" id="IPR001387">
    <property type="entry name" value="Cro/C1-type_HTH"/>
</dbReference>
<dbReference type="InterPro" id="IPR010982">
    <property type="entry name" value="Lambda_DNA-bd_dom_sf"/>
</dbReference>
<keyword evidence="3" id="KW-1185">Reference proteome</keyword>
<comment type="caution">
    <text evidence="2">The sequence shown here is derived from an EMBL/GenBank/DDBJ whole genome shotgun (WGS) entry which is preliminary data.</text>
</comment>
<dbReference type="Pfam" id="PF13443">
    <property type="entry name" value="HTH_26"/>
    <property type="match status" value="1"/>
</dbReference>
<sequence length="121" mass="13534">MKVTTKLAQLRANSGNISYEEISESTGIDRQQLRELENGEANAIAFTTLAQLCAFFHCSPNDLLIVDWEGEEIAPPTAEEIEKASQIIKQAFARAEAMPPRSPEEIWDSFEGTIERISHQL</sequence>
<dbReference type="GO" id="GO:0003677">
    <property type="term" value="F:DNA binding"/>
    <property type="evidence" value="ECO:0007669"/>
    <property type="project" value="InterPro"/>
</dbReference>
<dbReference type="Proteomes" id="UP000186657">
    <property type="component" value="Unassembled WGS sequence"/>
</dbReference>
<dbReference type="SMART" id="SM00530">
    <property type="entry name" value="HTH_XRE"/>
    <property type="match status" value="1"/>
</dbReference>
<evidence type="ECO:0000313" key="3">
    <source>
        <dbReference type="Proteomes" id="UP000186657"/>
    </source>
</evidence>
<protein>
    <recommendedName>
        <fullName evidence="1">HTH cro/C1-type domain-containing protein</fullName>
    </recommendedName>
</protein>
<dbReference type="PANTHER" id="PTHR37301:SF1">
    <property type="entry name" value="DNA-BINDING PROTEIN"/>
    <property type="match status" value="1"/>
</dbReference>
<organism evidence="2 3">
    <name type="scientific">Moorena bouillonii PNG</name>
    <dbReference type="NCBI Taxonomy" id="568701"/>
    <lineage>
        <taxon>Bacteria</taxon>
        <taxon>Bacillati</taxon>
        <taxon>Cyanobacteriota</taxon>
        <taxon>Cyanophyceae</taxon>
        <taxon>Coleofasciculales</taxon>
        <taxon>Coleofasciculaceae</taxon>
        <taxon>Moorena</taxon>
    </lineage>
</organism>
<feature type="domain" description="HTH cro/C1-type" evidence="1">
    <location>
        <begin position="7"/>
        <end position="63"/>
    </location>
</feature>
<evidence type="ECO:0000259" key="1">
    <source>
        <dbReference type="PROSITE" id="PS50943"/>
    </source>
</evidence>
<reference evidence="2 3" key="1">
    <citation type="submission" date="2016-10" db="EMBL/GenBank/DDBJ databases">
        <title>Comparative genomics uncovers the prolific and rare metabolic potential of the cyanobacterial genus Moorea.</title>
        <authorList>
            <person name="Leao T."/>
            <person name="Castelao G."/>
            <person name="Korobeynikov A."/>
            <person name="Monroe E.A."/>
            <person name="Podell S."/>
            <person name="Glukhov E."/>
            <person name="Allen E."/>
            <person name="Gerwick W.H."/>
            <person name="Gerwick L."/>
        </authorList>
    </citation>
    <scope>NUCLEOTIDE SEQUENCE [LARGE SCALE GENOMIC DNA]</scope>
    <source>
        <strain evidence="2 3">PNG5-198</strain>
    </source>
</reference>
<proteinExistence type="predicted"/>
<evidence type="ECO:0000313" key="2">
    <source>
        <dbReference type="EMBL" id="OLT60550.1"/>
    </source>
</evidence>
<dbReference type="Gene3D" id="1.10.260.40">
    <property type="entry name" value="lambda repressor-like DNA-binding domains"/>
    <property type="match status" value="1"/>
</dbReference>
<dbReference type="RefSeq" id="WP_075900878.1">
    <property type="nucleotide sequence ID" value="NZ_MKZS01000001.1"/>
</dbReference>
<dbReference type="AlphaFoldDB" id="A0A1U7N3L8"/>
<dbReference type="EMBL" id="MKZS01000001">
    <property type="protein sequence ID" value="OLT60550.1"/>
    <property type="molecule type" value="Genomic_DNA"/>
</dbReference>
<gene>
    <name evidence="2" type="ORF">BJP37_17555</name>
</gene>
<accession>A0A1U7N3L8</accession>
<name>A0A1U7N3L8_9CYAN</name>
<dbReference type="PANTHER" id="PTHR37301">
    <property type="entry name" value="DNA-BINDING PROTEIN-RELATED"/>
    <property type="match status" value="1"/>
</dbReference>
<dbReference type="PROSITE" id="PS50943">
    <property type="entry name" value="HTH_CROC1"/>
    <property type="match status" value="1"/>
</dbReference>
<dbReference type="SUPFAM" id="SSF47413">
    <property type="entry name" value="lambda repressor-like DNA-binding domains"/>
    <property type="match status" value="1"/>
</dbReference>
<dbReference type="CDD" id="cd00093">
    <property type="entry name" value="HTH_XRE"/>
    <property type="match status" value="1"/>
</dbReference>